<dbReference type="InterPro" id="IPR039261">
    <property type="entry name" value="FNR_nucleotide-bd"/>
</dbReference>
<dbReference type="InterPro" id="IPR050415">
    <property type="entry name" value="MRET"/>
</dbReference>
<dbReference type="RefSeq" id="WP_135803061.1">
    <property type="nucleotide sequence ID" value="NZ_SRPF01000002.1"/>
</dbReference>
<dbReference type="AlphaFoldDB" id="A0A4Z1BT71"/>
<dbReference type="Pfam" id="PF00175">
    <property type="entry name" value="NAD_binding_1"/>
    <property type="match status" value="1"/>
</dbReference>
<dbReference type="Gene3D" id="3.40.50.80">
    <property type="entry name" value="Nucleotide-binding domain of ferredoxin-NADP reductase (FNR) module"/>
    <property type="match status" value="1"/>
</dbReference>
<reference evidence="2 3" key="1">
    <citation type="submission" date="2019-04" db="EMBL/GenBank/DDBJ databases">
        <authorList>
            <person name="Park S."/>
            <person name="Yoon J.-H."/>
        </authorList>
    </citation>
    <scope>NUCLEOTIDE SEQUENCE [LARGE SCALE GENOMIC DNA]</scope>
    <source>
        <strain evidence="2 3">HJM-18</strain>
    </source>
</reference>
<gene>
    <name evidence="2" type="ORF">E5Q11_09025</name>
</gene>
<dbReference type="Gene3D" id="2.40.30.10">
    <property type="entry name" value="Translation factors"/>
    <property type="match status" value="1"/>
</dbReference>
<keyword evidence="3" id="KW-1185">Reference proteome</keyword>
<dbReference type="GO" id="GO:0051536">
    <property type="term" value="F:iron-sulfur cluster binding"/>
    <property type="evidence" value="ECO:0007669"/>
    <property type="project" value="InterPro"/>
</dbReference>
<comment type="caution">
    <text evidence="2">The sequence shown here is derived from an EMBL/GenBank/DDBJ whole genome shotgun (WGS) entry which is preliminary data.</text>
</comment>
<dbReference type="InterPro" id="IPR012675">
    <property type="entry name" value="Beta-grasp_dom_sf"/>
</dbReference>
<proteinExistence type="predicted"/>
<sequence length="371" mass="40154">MLAQFQTSNALHWLGRQLFNRTDPAAFFDPLLERIDPMLAQQTIRARVVSITTETADTRTFVLKPASRWQGFRAGQHIALTLDINGVRRTRTFSLSSTPSQWQENGTIALTIKRIKDGLVTGWMHDCLTPGETLSVSEAFGDFGIPEAAEPSLYIVGGSGITPVLSHLETMAAAGSHAPVTLLYYVRTRNDVIASKRLAVLAEQWPALTLSIFTTNEPGKAQRLSDQHLHQVPGISARRCYLCGPEGLMDLASDLLDRRDVPESRIHCTRFSAPPMKDAVELDADSLGGQVQFAKSGKQTDSRGDASLLDIAEASGLSPKHGCRMGICHQCSCTKTSGTVINRLTGKTSGNGEETIQLCVSVPAGAVAIDL</sequence>
<dbReference type="SUPFAM" id="SSF54292">
    <property type="entry name" value="2Fe-2S ferredoxin-like"/>
    <property type="match status" value="1"/>
</dbReference>
<evidence type="ECO:0000313" key="3">
    <source>
        <dbReference type="Proteomes" id="UP000298325"/>
    </source>
</evidence>
<protein>
    <submittedName>
        <fullName evidence="2">Ferredoxin reductase</fullName>
    </submittedName>
</protein>
<dbReference type="PROSITE" id="PS51384">
    <property type="entry name" value="FAD_FR"/>
    <property type="match status" value="1"/>
</dbReference>
<dbReference type="Gene3D" id="3.10.20.30">
    <property type="match status" value="1"/>
</dbReference>
<dbReference type="InterPro" id="IPR017938">
    <property type="entry name" value="Riboflavin_synthase-like_b-brl"/>
</dbReference>
<dbReference type="CDD" id="cd00207">
    <property type="entry name" value="fer2"/>
    <property type="match status" value="1"/>
</dbReference>
<dbReference type="PRINTS" id="PR00409">
    <property type="entry name" value="PHDIOXRDTASE"/>
</dbReference>
<dbReference type="SUPFAM" id="SSF52343">
    <property type="entry name" value="Ferredoxin reductase-like, C-terminal NADP-linked domain"/>
    <property type="match status" value="1"/>
</dbReference>
<dbReference type="GO" id="GO:0016491">
    <property type="term" value="F:oxidoreductase activity"/>
    <property type="evidence" value="ECO:0007669"/>
    <property type="project" value="InterPro"/>
</dbReference>
<dbReference type="InterPro" id="IPR008333">
    <property type="entry name" value="Cbr1-like_FAD-bd_dom"/>
</dbReference>
<dbReference type="SUPFAM" id="SSF63380">
    <property type="entry name" value="Riboflavin synthase domain-like"/>
    <property type="match status" value="1"/>
</dbReference>
<dbReference type="InterPro" id="IPR036010">
    <property type="entry name" value="2Fe-2S_ferredoxin-like_sf"/>
</dbReference>
<dbReference type="Pfam" id="PF00111">
    <property type="entry name" value="Fer2"/>
    <property type="match status" value="1"/>
</dbReference>
<dbReference type="PANTHER" id="PTHR47354">
    <property type="entry name" value="NADH OXIDOREDUCTASE HCR"/>
    <property type="match status" value="1"/>
</dbReference>
<feature type="domain" description="FAD-binding FR-type" evidence="1">
    <location>
        <begin position="41"/>
        <end position="146"/>
    </location>
</feature>
<dbReference type="OrthoDB" id="581532at2"/>
<dbReference type="CDD" id="cd06216">
    <property type="entry name" value="FNR_iron_sulfur_binding_2"/>
    <property type="match status" value="1"/>
</dbReference>
<dbReference type="InterPro" id="IPR017927">
    <property type="entry name" value="FAD-bd_FR_type"/>
</dbReference>
<dbReference type="InterPro" id="IPR001433">
    <property type="entry name" value="OxRdtase_FAD/NAD-bd"/>
</dbReference>
<dbReference type="InterPro" id="IPR001041">
    <property type="entry name" value="2Fe-2S_ferredoxin-type"/>
</dbReference>
<dbReference type="PANTHER" id="PTHR47354:SF3">
    <property type="entry name" value="OXIDOREDUCTASE-RELATED"/>
    <property type="match status" value="1"/>
</dbReference>
<accession>A0A4Z1BT71</accession>
<evidence type="ECO:0000313" key="2">
    <source>
        <dbReference type="EMBL" id="TGN40399.1"/>
    </source>
</evidence>
<dbReference type="EMBL" id="SRPF01000002">
    <property type="protein sequence ID" value="TGN40399.1"/>
    <property type="molecule type" value="Genomic_DNA"/>
</dbReference>
<evidence type="ECO:0000259" key="1">
    <source>
        <dbReference type="PROSITE" id="PS51384"/>
    </source>
</evidence>
<organism evidence="2 3">
    <name type="scientific">Marinobacter confluentis</name>
    <dbReference type="NCBI Taxonomy" id="1697557"/>
    <lineage>
        <taxon>Bacteria</taxon>
        <taxon>Pseudomonadati</taxon>
        <taxon>Pseudomonadota</taxon>
        <taxon>Gammaproteobacteria</taxon>
        <taxon>Pseudomonadales</taxon>
        <taxon>Marinobacteraceae</taxon>
        <taxon>Marinobacter</taxon>
    </lineage>
</organism>
<name>A0A4Z1BT71_9GAMM</name>
<dbReference type="Pfam" id="PF00970">
    <property type="entry name" value="FAD_binding_6"/>
    <property type="match status" value="1"/>
</dbReference>
<dbReference type="Proteomes" id="UP000298325">
    <property type="component" value="Unassembled WGS sequence"/>
</dbReference>